<dbReference type="GO" id="GO:0016757">
    <property type="term" value="F:glycosyltransferase activity"/>
    <property type="evidence" value="ECO:0007669"/>
    <property type="project" value="InterPro"/>
</dbReference>
<evidence type="ECO:0000313" key="4">
    <source>
        <dbReference type="EMBL" id="CAB4647542.1"/>
    </source>
</evidence>
<dbReference type="SUPFAM" id="SSF53756">
    <property type="entry name" value="UDP-Glycosyltransferase/glycogen phosphorylase"/>
    <property type="match status" value="1"/>
</dbReference>
<sequence>MRILFLAWRDLAHPNAGGSEVVIDRLIRELQERGHEATLMCGGPIEERPYPVIQNGSTYSQYITAPFRYARQFRDVDVVVDVANGVPYLTPLWRRGPSVCILFHVHGNQWQRYFPKPVARVFASLEQRGIPAIYKDVPLVTISDSGAHELEILGVSPRNIHVLNLGVDLEDLEKDPEKSVDPLFISVGRLALNKRIDLLLDMWAEVGPQIGGRLLIIGDGPERERLTARVRDEPALRGAEILGRVSAERKAELMHEAWLLVHTAEREGWGLVILEAARCSTPSIGFRVKGVKDAILHGKTGLLAKDEAGFTQAWLSLAGDTERRSQLAAAAELRSRDFTWQRTIDTFVEAVEAAGTKTVHDPLADGPSKGIARSVHLFSLFRKETQEPDRFYHYLAADTIRSIERHADVRGSLTLDVGGGPGYVAEALRHAGADCIVVDYSAEELALHGRSATGAVQGDAQALPFKTGSARVIHCSNVLEHVPNWHALLEEIVRVLEPRAGIGYLSFTPWLSPWGGHETSPWHYLGGERAAKRFERRNGRPPKNKFGESLHRVKAADVIAWFNSRPDIEVFDVRPRYLPNWLGWVARIPGVREVLAWNLVIVFRRRAFDKVPSASAN</sequence>
<dbReference type="EMBL" id="CAEZWM010000011">
    <property type="protein sequence ID" value="CAB4647542.1"/>
    <property type="molecule type" value="Genomic_DNA"/>
</dbReference>
<dbReference type="Gene3D" id="3.40.50.2000">
    <property type="entry name" value="Glycogen Phosphorylase B"/>
    <property type="match status" value="2"/>
</dbReference>
<organism evidence="4">
    <name type="scientific">freshwater metagenome</name>
    <dbReference type="NCBI Taxonomy" id="449393"/>
    <lineage>
        <taxon>unclassified sequences</taxon>
        <taxon>metagenomes</taxon>
        <taxon>ecological metagenomes</taxon>
    </lineage>
</organism>
<dbReference type="Gene3D" id="3.40.50.150">
    <property type="entry name" value="Vaccinia Virus protein VP39"/>
    <property type="match status" value="1"/>
</dbReference>
<accession>A0A6J6KDJ0</accession>
<dbReference type="CDD" id="cd03801">
    <property type="entry name" value="GT4_PimA-like"/>
    <property type="match status" value="1"/>
</dbReference>
<dbReference type="InterPro" id="IPR050194">
    <property type="entry name" value="Glycosyltransferase_grp1"/>
</dbReference>
<name>A0A6J6KDJ0_9ZZZZ</name>
<dbReference type="AlphaFoldDB" id="A0A6J6KDJ0"/>
<feature type="domain" description="Glycosyltransferase subfamily 4-like N-terminal" evidence="3">
    <location>
        <begin position="17"/>
        <end position="170"/>
    </location>
</feature>
<gene>
    <name evidence="4" type="ORF">UFOPK2242_00202</name>
</gene>
<dbReference type="PANTHER" id="PTHR45947">
    <property type="entry name" value="SULFOQUINOVOSYL TRANSFERASE SQD2"/>
    <property type="match status" value="1"/>
</dbReference>
<evidence type="ECO:0000259" key="1">
    <source>
        <dbReference type="Pfam" id="PF00534"/>
    </source>
</evidence>
<feature type="domain" description="Glycosyl transferase family 1" evidence="1">
    <location>
        <begin position="173"/>
        <end position="332"/>
    </location>
</feature>
<dbReference type="Pfam" id="PF00534">
    <property type="entry name" value="Glycos_transf_1"/>
    <property type="match status" value="1"/>
</dbReference>
<feature type="domain" description="Methyltransferase type 11" evidence="2">
    <location>
        <begin position="415"/>
        <end position="499"/>
    </location>
</feature>
<dbReference type="CDD" id="cd02440">
    <property type="entry name" value="AdoMet_MTases"/>
    <property type="match status" value="1"/>
</dbReference>
<dbReference type="InterPro" id="IPR013216">
    <property type="entry name" value="Methyltransf_11"/>
</dbReference>
<proteinExistence type="predicted"/>
<dbReference type="Pfam" id="PF13439">
    <property type="entry name" value="Glyco_transf_4"/>
    <property type="match status" value="1"/>
</dbReference>
<dbReference type="Pfam" id="PF08241">
    <property type="entry name" value="Methyltransf_11"/>
    <property type="match status" value="1"/>
</dbReference>
<dbReference type="InterPro" id="IPR029063">
    <property type="entry name" value="SAM-dependent_MTases_sf"/>
</dbReference>
<dbReference type="GO" id="GO:0008757">
    <property type="term" value="F:S-adenosylmethionine-dependent methyltransferase activity"/>
    <property type="evidence" value="ECO:0007669"/>
    <property type="project" value="InterPro"/>
</dbReference>
<evidence type="ECO:0000259" key="3">
    <source>
        <dbReference type="Pfam" id="PF13439"/>
    </source>
</evidence>
<dbReference type="InterPro" id="IPR001296">
    <property type="entry name" value="Glyco_trans_1"/>
</dbReference>
<dbReference type="InterPro" id="IPR028098">
    <property type="entry name" value="Glyco_trans_4-like_N"/>
</dbReference>
<evidence type="ECO:0000259" key="2">
    <source>
        <dbReference type="Pfam" id="PF08241"/>
    </source>
</evidence>
<dbReference type="SUPFAM" id="SSF53335">
    <property type="entry name" value="S-adenosyl-L-methionine-dependent methyltransferases"/>
    <property type="match status" value="1"/>
</dbReference>
<protein>
    <submittedName>
        <fullName evidence="4">Unannotated protein</fullName>
    </submittedName>
</protein>
<dbReference type="PANTHER" id="PTHR45947:SF3">
    <property type="entry name" value="SULFOQUINOVOSYL TRANSFERASE SQD2"/>
    <property type="match status" value="1"/>
</dbReference>
<reference evidence="4" key="1">
    <citation type="submission" date="2020-05" db="EMBL/GenBank/DDBJ databases">
        <authorList>
            <person name="Chiriac C."/>
            <person name="Salcher M."/>
            <person name="Ghai R."/>
            <person name="Kavagutti S V."/>
        </authorList>
    </citation>
    <scope>NUCLEOTIDE SEQUENCE</scope>
</reference>